<comment type="caution">
    <text evidence="2">The sequence shown here is derived from an EMBL/GenBank/DDBJ whole genome shotgun (WGS) entry which is preliminary data.</text>
</comment>
<feature type="domain" description="DUF4440" evidence="1">
    <location>
        <begin position="7"/>
        <end position="100"/>
    </location>
</feature>
<dbReference type="EMBL" id="JACSGT010000002">
    <property type="protein sequence ID" value="MCF2220649.1"/>
    <property type="molecule type" value="Genomic_DNA"/>
</dbReference>
<evidence type="ECO:0000313" key="2">
    <source>
        <dbReference type="EMBL" id="MCF2220649.1"/>
    </source>
</evidence>
<protein>
    <submittedName>
        <fullName evidence="2">Nuclear transport factor 2 family protein</fullName>
    </submittedName>
</protein>
<dbReference type="InterPro" id="IPR032710">
    <property type="entry name" value="NTF2-like_dom_sf"/>
</dbReference>
<sequence>MKIPDMQRWVDIWNNSDFDLFIELYEVSAIMFSPEISFVKGNKNIAAFLKNQVDKIDISFITEEIFTDYGIVYEEGTYQYKKNDNQNIISEGKYLVIWVLDIVEKQEEAKWRIRCHIWN</sequence>
<dbReference type="SUPFAM" id="SSF54427">
    <property type="entry name" value="NTF2-like"/>
    <property type="match status" value="1"/>
</dbReference>
<reference evidence="2" key="1">
    <citation type="submission" date="2021-08" db="EMBL/GenBank/DDBJ databases">
        <title>Complete genome sequence of Chryseobacterium sp strain PS-8.</title>
        <authorList>
            <person name="Das S.K."/>
        </authorList>
    </citation>
    <scope>NUCLEOTIDE SEQUENCE</scope>
    <source>
        <strain evidence="2">PS-8</strain>
    </source>
</reference>
<evidence type="ECO:0000259" key="1">
    <source>
        <dbReference type="Pfam" id="PF14534"/>
    </source>
</evidence>
<dbReference type="Pfam" id="PF14534">
    <property type="entry name" value="DUF4440"/>
    <property type="match status" value="1"/>
</dbReference>
<gene>
    <name evidence="2" type="ORF">H9Q08_15280</name>
</gene>
<keyword evidence="3" id="KW-1185">Reference proteome</keyword>
<dbReference type="RefSeq" id="WP_235132066.1">
    <property type="nucleotide sequence ID" value="NZ_JACSGT010000002.1"/>
</dbReference>
<dbReference type="Gene3D" id="3.10.450.50">
    <property type="match status" value="1"/>
</dbReference>
<accession>A0ABS9CAE3</accession>
<dbReference type="Proteomes" id="UP001430374">
    <property type="component" value="Unassembled WGS sequence"/>
</dbReference>
<proteinExistence type="predicted"/>
<organism evidence="2 3">
    <name type="scientific">Chryseobacterium indicum</name>
    <dbReference type="NCBI Taxonomy" id="2766954"/>
    <lineage>
        <taxon>Bacteria</taxon>
        <taxon>Pseudomonadati</taxon>
        <taxon>Bacteroidota</taxon>
        <taxon>Flavobacteriia</taxon>
        <taxon>Flavobacteriales</taxon>
        <taxon>Weeksellaceae</taxon>
        <taxon>Chryseobacterium group</taxon>
        <taxon>Chryseobacterium</taxon>
    </lineage>
</organism>
<dbReference type="InterPro" id="IPR027843">
    <property type="entry name" value="DUF4440"/>
</dbReference>
<evidence type="ECO:0000313" key="3">
    <source>
        <dbReference type="Proteomes" id="UP001430374"/>
    </source>
</evidence>
<name>A0ABS9CAE3_9FLAO</name>